<comment type="similarity">
    <text evidence="1 2">Belongs to the anti-sigma-factor antagonist family.</text>
</comment>
<dbReference type="Gene3D" id="3.30.750.24">
    <property type="entry name" value="STAS domain"/>
    <property type="match status" value="1"/>
</dbReference>
<evidence type="ECO:0000256" key="1">
    <source>
        <dbReference type="ARBA" id="ARBA00009013"/>
    </source>
</evidence>
<evidence type="ECO:0000313" key="4">
    <source>
        <dbReference type="EMBL" id="AYN38123.1"/>
    </source>
</evidence>
<dbReference type="PANTHER" id="PTHR33495:SF2">
    <property type="entry name" value="ANTI-SIGMA FACTOR ANTAGONIST TM_1081-RELATED"/>
    <property type="match status" value="1"/>
</dbReference>
<dbReference type="NCBIfam" id="TIGR00377">
    <property type="entry name" value="ant_ant_sig"/>
    <property type="match status" value="1"/>
</dbReference>
<dbReference type="SUPFAM" id="SSF52091">
    <property type="entry name" value="SpoIIaa-like"/>
    <property type="match status" value="1"/>
</dbReference>
<sequence length="135" mass="13589">MTNVTDTLHVTVQYTGERSAVVAVAGDVDLHTASILRGRALAAVGQGAPHLVLDLAQVDFVDSTGLSTLIGLLHSTREAGGSLCLAAVPDRLMRMITMTGISQLLPVHVTVADALAGQDAGGASGSPDGKCGTSG</sequence>
<name>A0A3G2J786_9ACTN</name>
<dbReference type="Pfam" id="PF01740">
    <property type="entry name" value="STAS"/>
    <property type="match status" value="1"/>
</dbReference>
<dbReference type="InterPro" id="IPR036513">
    <property type="entry name" value="STAS_dom_sf"/>
</dbReference>
<reference evidence="4 5" key="1">
    <citation type="submission" date="2018-10" db="EMBL/GenBank/DDBJ databases">
        <title>The genome of Streptomyces dangxiongensis Z022.</title>
        <authorList>
            <person name="Zhang B."/>
        </authorList>
    </citation>
    <scope>NUCLEOTIDE SEQUENCE [LARGE SCALE GENOMIC DNA]</scope>
    <source>
        <strain evidence="4 5">Z022</strain>
    </source>
</reference>
<dbReference type="OrthoDB" id="4294859at2"/>
<proteinExistence type="inferred from homology"/>
<dbReference type="AlphaFoldDB" id="A0A3G2J786"/>
<dbReference type="Proteomes" id="UP000268329">
    <property type="component" value="Chromosome"/>
</dbReference>
<gene>
    <name evidence="4" type="ORF">D9753_03275</name>
</gene>
<organism evidence="4 5">
    <name type="scientific">Streptomyces dangxiongensis</name>
    <dbReference type="NCBI Taxonomy" id="1442032"/>
    <lineage>
        <taxon>Bacteria</taxon>
        <taxon>Bacillati</taxon>
        <taxon>Actinomycetota</taxon>
        <taxon>Actinomycetes</taxon>
        <taxon>Kitasatosporales</taxon>
        <taxon>Streptomycetaceae</taxon>
        <taxon>Streptomyces</taxon>
    </lineage>
</organism>
<feature type="domain" description="STAS" evidence="3">
    <location>
        <begin position="21"/>
        <end position="118"/>
    </location>
</feature>
<keyword evidence="5" id="KW-1185">Reference proteome</keyword>
<evidence type="ECO:0000313" key="5">
    <source>
        <dbReference type="Proteomes" id="UP000268329"/>
    </source>
</evidence>
<dbReference type="PANTHER" id="PTHR33495">
    <property type="entry name" value="ANTI-SIGMA FACTOR ANTAGONIST TM_1081-RELATED-RELATED"/>
    <property type="match status" value="1"/>
</dbReference>
<dbReference type="EMBL" id="CP033073">
    <property type="protein sequence ID" value="AYN38123.1"/>
    <property type="molecule type" value="Genomic_DNA"/>
</dbReference>
<dbReference type="RefSeq" id="WP_121785632.1">
    <property type="nucleotide sequence ID" value="NZ_CP033073.1"/>
</dbReference>
<dbReference type="PROSITE" id="PS50801">
    <property type="entry name" value="STAS"/>
    <property type="match status" value="1"/>
</dbReference>
<evidence type="ECO:0000259" key="3">
    <source>
        <dbReference type="PROSITE" id="PS50801"/>
    </source>
</evidence>
<protein>
    <recommendedName>
        <fullName evidence="2">Anti-sigma factor antagonist</fullName>
    </recommendedName>
</protein>
<dbReference type="GO" id="GO:0043856">
    <property type="term" value="F:anti-sigma factor antagonist activity"/>
    <property type="evidence" value="ECO:0007669"/>
    <property type="project" value="InterPro"/>
</dbReference>
<dbReference type="InterPro" id="IPR003658">
    <property type="entry name" value="Anti-sigma_ant"/>
</dbReference>
<dbReference type="KEGG" id="sdd:D9753_03275"/>
<dbReference type="InterPro" id="IPR002645">
    <property type="entry name" value="STAS_dom"/>
</dbReference>
<evidence type="ECO:0000256" key="2">
    <source>
        <dbReference type="RuleBase" id="RU003749"/>
    </source>
</evidence>
<dbReference type="CDD" id="cd07043">
    <property type="entry name" value="STAS_anti-anti-sigma_factors"/>
    <property type="match status" value="1"/>
</dbReference>
<accession>A0A3G2J786</accession>